<dbReference type="PANTHER" id="PTHR22847">
    <property type="entry name" value="WD40 REPEAT PROTEIN"/>
    <property type="match status" value="1"/>
</dbReference>
<comment type="caution">
    <text evidence="4">The sequence shown here is derived from an EMBL/GenBank/DDBJ whole genome shotgun (WGS) entry which is preliminary data.</text>
</comment>
<dbReference type="CDD" id="cd00200">
    <property type="entry name" value="WD40"/>
    <property type="match status" value="1"/>
</dbReference>
<dbReference type="PROSITE" id="PS50231">
    <property type="entry name" value="RICIN_B_LECTIN"/>
    <property type="match status" value="1"/>
</dbReference>
<dbReference type="PRINTS" id="PR00320">
    <property type="entry name" value="GPROTEINBRPT"/>
</dbReference>
<dbReference type="Proteomes" id="UP000023152">
    <property type="component" value="Unassembled WGS sequence"/>
</dbReference>
<dbReference type="EMBL" id="ASPP01022432">
    <property type="protein sequence ID" value="ETO11477.1"/>
    <property type="molecule type" value="Genomic_DNA"/>
</dbReference>
<keyword evidence="1 3" id="KW-0853">WD repeat</keyword>
<organism evidence="4 5">
    <name type="scientific">Reticulomyxa filosa</name>
    <dbReference type="NCBI Taxonomy" id="46433"/>
    <lineage>
        <taxon>Eukaryota</taxon>
        <taxon>Sar</taxon>
        <taxon>Rhizaria</taxon>
        <taxon>Retaria</taxon>
        <taxon>Foraminifera</taxon>
        <taxon>Monothalamids</taxon>
        <taxon>Reticulomyxidae</taxon>
        <taxon>Reticulomyxa</taxon>
    </lineage>
</organism>
<feature type="repeat" description="WD" evidence="3">
    <location>
        <begin position="325"/>
        <end position="359"/>
    </location>
</feature>
<dbReference type="InterPro" id="IPR036322">
    <property type="entry name" value="WD40_repeat_dom_sf"/>
</dbReference>
<dbReference type="InterPro" id="IPR020472">
    <property type="entry name" value="WD40_PAC1"/>
</dbReference>
<evidence type="ECO:0000313" key="4">
    <source>
        <dbReference type="EMBL" id="ETO11477.1"/>
    </source>
</evidence>
<dbReference type="PANTHER" id="PTHR22847:SF637">
    <property type="entry name" value="WD REPEAT DOMAIN 5B"/>
    <property type="match status" value="1"/>
</dbReference>
<dbReference type="AlphaFoldDB" id="X6MDI2"/>
<dbReference type="PROSITE" id="PS50082">
    <property type="entry name" value="WD_REPEATS_2"/>
    <property type="match status" value="6"/>
</dbReference>
<dbReference type="Pfam" id="PF00400">
    <property type="entry name" value="WD40"/>
    <property type="match status" value="6"/>
</dbReference>
<feature type="repeat" description="WD" evidence="3">
    <location>
        <begin position="237"/>
        <end position="263"/>
    </location>
</feature>
<evidence type="ECO:0000256" key="3">
    <source>
        <dbReference type="PROSITE-ProRule" id="PRU00221"/>
    </source>
</evidence>
<dbReference type="InterPro" id="IPR019775">
    <property type="entry name" value="WD40_repeat_CS"/>
</dbReference>
<dbReference type="GO" id="GO:1990234">
    <property type="term" value="C:transferase complex"/>
    <property type="evidence" value="ECO:0007669"/>
    <property type="project" value="UniProtKB-ARBA"/>
</dbReference>
<evidence type="ECO:0000313" key="5">
    <source>
        <dbReference type="Proteomes" id="UP000023152"/>
    </source>
</evidence>
<protein>
    <submittedName>
        <fullName evidence="4">WD-40 repeat protein</fullName>
    </submittedName>
</protein>
<dbReference type="PROSITE" id="PS50294">
    <property type="entry name" value="WD_REPEATS_REGION"/>
    <property type="match status" value="4"/>
</dbReference>
<dbReference type="PROSITE" id="PS00678">
    <property type="entry name" value="WD_REPEATS_1"/>
    <property type="match status" value="6"/>
</dbReference>
<feature type="repeat" description="WD" evidence="3">
    <location>
        <begin position="264"/>
        <end position="307"/>
    </location>
</feature>
<dbReference type="Gene3D" id="2.130.10.10">
    <property type="entry name" value="YVTN repeat-like/Quinoprotein amine dehydrogenase"/>
    <property type="match status" value="3"/>
</dbReference>
<evidence type="ECO:0000256" key="2">
    <source>
        <dbReference type="ARBA" id="ARBA00022737"/>
    </source>
</evidence>
<dbReference type="SUPFAM" id="SSF50978">
    <property type="entry name" value="WD40 repeat-like"/>
    <property type="match status" value="1"/>
</dbReference>
<dbReference type="InterPro" id="IPR015943">
    <property type="entry name" value="WD40/YVTN_repeat-like_dom_sf"/>
</dbReference>
<dbReference type="SMART" id="SM00320">
    <property type="entry name" value="WD40"/>
    <property type="match status" value="6"/>
</dbReference>
<sequence>MTTHGNEKQSFRSVLSEEEETQIIIQYWTRILKIKLGWIQDFNKLVAKYATDFLMFEVFRSSKLVKTFTGHTNSVRSIDYSTLDGGQFICSGSFDNTVRVWDVDNNKQIQSFNGHSNSVNCVKFSPYHHYNNSSSIICSSSTDNTIRFWDIKHNQRLQTFNEHTSWISSIEFSPFSNGRYLCSGSDDKTVRLWDVETSKTLHIFSGHINTIRCVDISQLQSNSNSDKSNSIGVIGGNGYTICSGSYDETIRVWDIETTKQFNVFKGHKGSVYSVKYGSNELRSTILSGSEDNSVRLWDIRLGKQIQIFNGHTYWVMAVEYSPFVVNNIEVGGNSNVICSGSIDNTIRFWDIRSNKKELYLINGDEKDSGILCLKFLQLKKIKKEVMLADVVLICVMVQIMV</sequence>
<gene>
    <name evidence="4" type="ORF">RFI_25899</name>
</gene>
<keyword evidence="2" id="KW-0677">Repeat</keyword>
<evidence type="ECO:0000256" key="1">
    <source>
        <dbReference type="ARBA" id="ARBA00022574"/>
    </source>
</evidence>
<reference evidence="4 5" key="1">
    <citation type="journal article" date="2013" name="Curr. Biol.">
        <title>The Genome of the Foraminiferan Reticulomyxa filosa.</title>
        <authorList>
            <person name="Glockner G."/>
            <person name="Hulsmann N."/>
            <person name="Schleicher M."/>
            <person name="Noegel A.A."/>
            <person name="Eichinger L."/>
            <person name="Gallinger C."/>
            <person name="Pawlowski J."/>
            <person name="Sierra R."/>
            <person name="Euteneuer U."/>
            <person name="Pillet L."/>
            <person name="Moustafa A."/>
            <person name="Platzer M."/>
            <person name="Groth M."/>
            <person name="Szafranski K."/>
            <person name="Schliwa M."/>
        </authorList>
    </citation>
    <scope>NUCLEOTIDE SEQUENCE [LARGE SCALE GENOMIC DNA]</scope>
</reference>
<accession>X6MDI2</accession>
<dbReference type="OrthoDB" id="60955at2759"/>
<proteinExistence type="predicted"/>
<feature type="repeat" description="WD" evidence="3">
    <location>
        <begin position="112"/>
        <end position="159"/>
    </location>
</feature>
<dbReference type="InterPro" id="IPR001680">
    <property type="entry name" value="WD40_rpt"/>
</dbReference>
<name>X6MDI2_RETFI</name>
<feature type="repeat" description="WD" evidence="3">
    <location>
        <begin position="68"/>
        <end position="111"/>
    </location>
</feature>
<keyword evidence="5" id="KW-1185">Reference proteome</keyword>
<feature type="repeat" description="WD" evidence="3">
    <location>
        <begin position="160"/>
        <end position="203"/>
    </location>
</feature>